<reference evidence="1" key="1">
    <citation type="submission" date="2020-05" db="EMBL/GenBank/DDBJ databases">
        <title>Large-scale comparative analyses of tick genomes elucidate their genetic diversity and vector capacities.</title>
        <authorList>
            <person name="Jia N."/>
            <person name="Wang J."/>
            <person name="Shi W."/>
            <person name="Du L."/>
            <person name="Sun Y."/>
            <person name="Zhan W."/>
            <person name="Jiang J."/>
            <person name="Wang Q."/>
            <person name="Zhang B."/>
            <person name="Ji P."/>
            <person name="Sakyi L.B."/>
            <person name="Cui X."/>
            <person name="Yuan T."/>
            <person name="Jiang B."/>
            <person name="Yang W."/>
            <person name="Lam T.T.-Y."/>
            <person name="Chang Q."/>
            <person name="Ding S."/>
            <person name="Wang X."/>
            <person name="Zhu J."/>
            <person name="Ruan X."/>
            <person name="Zhao L."/>
            <person name="Wei J."/>
            <person name="Que T."/>
            <person name="Du C."/>
            <person name="Cheng J."/>
            <person name="Dai P."/>
            <person name="Han X."/>
            <person name="Huang E."/>
            <person name="Gao Y."/>
            <person name="Liu J."/>
            <person name="Shao H."/>
            <person name="Ye R."/>
            <person name="Li L."/>
            <person name="Wei W."/>
            <person name="Wang X."/>
            <person name="Wang C."/>
            <person name="Yang T."/>
            <person name="Huo Q."/>
            <person name="Li W."/>
            <person name="Guo W."/>
            <person name="Chen H."/>
            <person name="Zhou L."/>
            <person name="Ni X."/>
            <person name="Tian J."/>
            <person name="Zhou Y."/>
            <person name="Sheng Y."/>
            <person name="Liu T."/>
            <person name="Pan Y."/>
            <person name="Xia L."/>
            <person name="Li J."/>
            <person name="Zhao F."/>
            <person name="Cao W."/>
        </authorList>
    </citation>
    <scope>NUCLEOTIDE SEQUENCE</scope>
    <source>
        <strain evidence="1">Dsil-2018</strain>
    </source>
</reference>
<name>A0ACB8CN25_DERSI</name>
<sequence>MRQHPGAIPRGVSAMSQDGCRLRDSYTVKLFGMDSRQGHRDRRGAANERHDRECTVRAIARSSPPAVVKNTENGRVRHEMVPRVQSRFYTCRFYRSRKKSCPSGRTMRVAESRTCFPSWNHVMRGGGSPSAPAPERHRLVLADHHVHRLVRDARRAATASFAGRCMM</sequence>
<dbReference type="Proteomes" id="UP000821865">
    <property type="component" value="Chromosome 6"/>
</dbReference>
<proteinExistence type="predicted"/>
<protein>
    <submittedName>
        <fullName evidence="1">Uncharacterized protein</fullName>
    </submittedName>
</protein>
<comment type="caution">
    <text evidence="1">The sequence shown here is derived from an EMBL/GenBank/DDBJ whole genome shotgun (WGS) entry which is preliminary data.</text>
</comment>
<evidence type="ECO:0000313" key="2">
    <source>
        <dbReference type="Proteomes" id="UP000821865"/>
    </source>
</evidence>
<organism evidence="1 2">
    <name type="scientific">Dermacentor silvarum</name>
    <name type="common">Tick</name>
    <dbReference type="NCBI Taxonomy" id="543639"/>
    <lineage>
        <taxon>Eukaryota</taxon>
        <taxon>Metazoa</taxon>
        <taxon>Ecdysozoa</taxon>
        <taxon>Arthropoda</taxon>
        <taxon>Chelicerata</taxon>
        <taxon>Arachnida</taxon>
        <taxon>Acari</taxon>
        <taxon>Parasitiformes</taxon>
        <taxon>Ixodida</taxon>
        <taxon>Ixodoidea</taxon>
        <taxon>Ixodidae</taxon>
        <taxon>Rhipicephalinae</taxon>
        <taxon>Dermacentor</taxon>
    </lineage>
</organism>
<accession>A0ACB8CN25</accession>
<keyword evidence="2" id="KW-1185">Reference proteome</keyword>
<dbReference type="EMBL" id="CM023475">
    <property type="protein sequence ID" value="KAH7946259.1"/>
    <property type="molecule type" value="Genomic_DNA"/>
</dbReference>
<gene>
    <name evidence="1" type="ORF">HPB49_022251</name>
</gene>
<evidence type="ECO:0000313" key="1">
    <source>
        <dbReference type="EMBL" id="KAH7946259.1"/>
    </source>
</evidence>